<keyword evidence="4" id="KW-1005">Bacterial flagellum biogenesis</keyword>
<dbReference type="GO" id="GO:0044781">
    <property type="term" value="P:bacterial-type flagellum organization"/>
    <property type="evidence" value="ECO:0007669"/>
    <property type="project" value="UniProtKB-KW"/>
</dbReference>
<feature type="compositionally biased region" description="Polar residues" evidence="9">
    <location>
        <begin position="16"/>
        <end position="39"/>
    </location>
</feature>
<dbReference type="InterPro" id="IPR031316">
    <property type="entry name" value="FlgM_C"/>
</dbReference>
<proteinExistence type="inferred from homology"/>
<reference evidence="11 12" key="1">
    <citation type="journal article" date="2018" name="Environ. Microbiol.">
        <title>Isolation and genomic characterization of Novimethylophilus kurashikiensis gen. nov. sp. nov., a new lanthanide-dependent methylotrophic species of Methylophilaceae.</title>
        <authorList>
            <person name="Lv H."/>
            <person name="Sahin N."/>
            <person name="Tani A."/>
        </authorList>
    </citation>
    <scope>NUCLEOTIDE SEQUENCE [LARGE SCALE GENOMIC DNA]</scope>
    <source>
        <strain evidence="11 12">La2-4</strain>
    </source>
</reference>
<evidence type="ECO:0000256" key="9">
    <source>
        <dbReference type="SAM" id="MobiDB-lite"/>
    </source>
</evidence>
<dbReference type="OrthoDB" id="5298032at2"/>
<keyword evidence="12" id="KW-1185">Reference proteome</keyword>
<dbReference type="Pfam" id="PF04316">
    <property type="entry name" value="FlgM"/>
    <property type="match status" value="1"/>
</dbReference>
<keyword evidence="11" id="KW-0969">Cilium</keyword>
<dbReference type="InterPro" id="IPR007412">
    <property type="entry name" value="FlgM"/>
</dbReference>
<gene>
    <name evidence="11" type="primary">flgM</name>
    <name evidence="11" type="ORF">NMK_1659</name>
</gene>
<comment type="function">
    <text evidence="7">Responsible for the coupling of flagellin expression to flagellar assembly by preventing expression of the flagellin genes when a component of the middle class of proteins is defective. It negatively regulates flagellar genes by inhibiting the activity of FliA by directly binding to FliA.</text>
</comment>
<dbReference type="InterPro" id="IPR035890">
    <property type="entry name" value="Anti-sigma-28_factor_FlgM_sf"/>
</dbReference>
<evidence type="ECO:0000256" key="8">
    <source>
        <dbReference type="ARBA" id="ARBA00030117"/>
    </source>
</evidence>
<feature type="domain" description="Anti-sigma-28 factor FlgM C-terminal" evidence="10">
    <location>
        <begin position="35"/>
        <end position="88"/>
    </location>
</feature>
<sequence length="98" mass="10302">MKIDGSLRGTPLAGTGVNQAATRAKGNTTTTTKQDSVSLSDASSQLNALETSVNQSSGFDTAKVEAIKQAISEGRFKINPERIADGLLSYSRDLVSQQ</sequence>
<evidence type="ECO:0000256" key="6">
    <source>
        <dbReference type="ARBA" id="ARBA00023163"/>
    </source>
</evidence>
<dbReference type="SUPFAM" id="SSF101498">
    <property type="entry name" value="Anti-sigma factor FlgM"/>
    <property type="match status" value="1"/>
</dbReference>
<dbReference type="NCBIfam" id="TIGR03824">
    <property type="entry name" value="FlgM_jcvi"/>
    <property type="match status" value="1"/>
</dbReference>
<name>A0A2R5F8G1_9PROT</name>
<evidence type="ECO:0000313" key="12">
    <source>
        <dbReference type="Proteomes" id="UP000245081"/>
    </source>
</evidence>
<dbReference type="GO" id="GO:0045892">
    <property type="term" value="P:negative regulation of DNA-templated transcription"/>
    <property type="evidence" value="ECO:0007669"/>
    <property type="project" value="InterPro"/>
</dbReference>
<dbReference type="Proteomes" id="UP000245081">
    <property type="component" value="Unassembled WGS sequence"/>
</dbReference>
<evidence type="ECO:0000259" key="10">
    <source>
        <dbReference type="Pfam" id="PF04316"/>
    </source>
</evidence>
<keyword evidence="11" id="KW-0282">Flagellum</keyword>
<evidence type="ECO:0000256" key="7">
    <source>
        <dbReference type="ARBA" id="ARBA00024739"/>
    </source>
</evidence>
<feature type="region of interest" description="Disordered" evidence="9">
    <location>
        <begin position="1"/>
        <end position="39"/>
    </location>
</feature>
<evidence type="ECO:0000256" key="2">
    <source>
        <dbReference type="ARBA" id="ARBA00017823"/>
    </source>
</evidence>
<evidence type="ECO:0000256" key="3">
    <source>
        <dbReference type="ARBA" id="ARBA00022491"/>
    </source>
</evidence>
<evidence type="ECO:0000256" key="5">
    <source>
        <dbReference type="ARBA" id="ARBA00023015"/>
    </source>
</evidence>
<organism evidence="11 12">
    <name type="scientific">Novimethylophilus kurashikiensis</name>
    <dbReference type="NCBI Taxonomy" id="1825523"/>
    <lineage>
        <taxon>Bacteria</taxon>
        <taxon>Pseudomonadati</taxon>
        <taxon>Pseudomonadota</taxon>
        <taxon>Betaproteobacteria</taxon>
        <taxon>Nitrosomonadales</taxon>
        <taxon>Methylophilaceae</taxon>
        <taxon>Novimethylophilus</taxon>
    </lineage>
</organism>
<evidence type="ECO:0000256" key="1">
    <source>
        <dbReference type="ARBA" id="ARBA00005322"/>
    </source>
</evidence>
<comment type="similarity">
    <text evidence="1">Belongs to the FlgM family.</text>
</comment>
<evidence type="ECO:0000256" key="4">
    <source>
        <dbReference type="ARBA" id="ARBA00022795"/>
    </source>
</evidence>
<evidence type="ECO:0000313" key="11">
    <source>
        <dbReference type="EMBL" id="GBG14099.1"/>
    </source>
</evidence>
<dbReference type="RefSeq" id="WP_109015299.1">
    <property type="nucleotide sequence ID" value="NZ_BDOQ01000006.1"/>
</dbReference>
<accession>A0A2R5F8G1</accession>
<keyword evidence="5" id="KW-0805">Transcription regulation</keyword>
<dbReference type="EMBL" id="BDOQ01000006">
    <property type="protein sequence ID" value="GBG14099.1"/>
    <property type="molecule type" value="Genomic_DNA"/>
</dbReference>
<keyword evidence="6" id="KW-0804">Transcription</keyword>
<keyword evidence="3" id="KW-0678">Repressor</keyword>
<comment type="caution">
    <text evidence="11">The sequence shown here is derived from an EMBL/GenBank/DDBJ whole genome shotgun (WGS) entry which is preliminary data.</text>
</comment>
<dbReference type="AlphaFoldDB" id="A0A2R5F8G1"/>
<keyword evidence="11" id="KW-0966">Cell projection</keyword>
<protein>
    <recommendedName>
        <fullName evidence="2">Negative regulator of flagellin synthesis</fullName>
    </recommendedName>
    <alternativeName>
        <fullName evidence="8">Anti-sigma-28 factor</fullName>
    </alternativeName>
</protein>